<keyword evidence="1" id="KW-0472">Membrane</keyword>
<feature type="transmembrane region" description="Helical" evidence="1">
    <location>
        <begin position="12"/>
        <end position="32"/>
    </location>
</feature>
<keyword evidence="2" id="KW-1185">Reference proteome</keyword>
<reference evidence="3" key="1">
    <citation type="submission" date="2016-11" db="UniProtKB">
        <authorList>
            <consortium name="WormBaseParasite"/>
        </authorList>
    </citation>
    <scope>IDENTIFICATION</scope>
</reference>
<protein>
    <submittedName>
        <fullName evidence="3">Uncharacterized protein</fullName>
    </submittedName>
</protein>
<sequence>MVCINMDIVKFIYIILLIVLSGFFVVLFCSLIREWFFPEPNHFEQFEEEKDSVPPPQKFVPLDVSQLEKIHGLEGYLDNNGNNDTVQLID</sequence>
<dbReference type="WBParaSite" id="Csp11.Scaffold622.g6232.t1">
    <property type="protein sequence ID" value="Csp11.Scaffold622.g6232.t1"/>
    <property type="gene ID" value="Csp11.Scaffold622.g6232"/>
</dbReference>
<dbReference type="Proteomes" id="UP000095282">
    <property type="component" value="Unplaced"/>
</dbReference>
<evidence type="ECO:0000313" key="3">
    <source>
        <dbReference type="WBParaSite" id="Csp11.Scaffold622.g6232.t1"/>
    </source>
</evidence>
<dbReference type="eggNOG" id="ENOG502TIYR">
    <property type="taxonomic scope" value="Eukaryota"/>
</dbReference>
<keyword evidence="1" id="KW-0812">Transmembrane</keyword>
<evidence type="ECO:0000313" key="2">
    <source>
        <dbReference type="Proteomes" id="UP000095282"/>
    </source>
</evidence>
<organism evidence="2 3">
    <name type="scientific">Caenorhabditis tropicalis</name>
    <dbReference type="NCBI Taxonomy" id="1561998"/>
    <lineage>
        <taxon>Eukaryota</taxon>
        <taxon>Metazoa</taxon>
        <taxon>Ecdysozoa</taxon>
        <taxon>Nematoda</taxon>
        <taxon>Chromadorea</taxon>
        <taxon>Rhabditida</taxon>
        <taxon>Rhabditina</taxon>
        <taxon>Rhabditomorpha</taxon>
        <taxon>Rhabditoidea</taxon>
        <taxon>Rhabditidae</taxon>
        <taxon>Peloderinae</taxon>
        <taxon>Caenorhabditis</taxon>
    </lineage>
</organism>
<dbReference type="AlphaFoldDB" id="A0A1I7TID7"/>
<proteinExistence type="predicted"/>
<accession>A0A1I7TID7</accession>
<name>A0A1I7TID7_9PELO</name>
<evidence type="ECO:0000256" key="1">
    <source>
        <dbReference type="SAM" id="Phobius"/>
    </source>
</evidence>
<keyword evidence="1" id="KW-1133">Transmembrane helix</keyword>